<feature type="region of interest" description="Disordered" evidence="1">
    <location>
        <begin position="58"/>
        <end position="78"/>
    </location>
</feature>
<evidence type="ECO:0000313" key="4">
    <source>
        <dbReference type="Proteomes" id="UP000593562"/>
    </source>
</evidence>
<dbReference type="Proteomes" id="UP000593562">
    <property type="component" value="Unassembled WGS sequence"/>
</dbReference>
<comment type="caution">
    <text evidence="3">The sequence shown here is derived from an EMBL/GenBank/DDBJ whole genome shotgun (WGS) entry which is preliminary data.</text>
</comment>
<gene>
    <name evidence="3" type="ORF">HS088_TW23G00816</name>
</gene>
<dbReference type="SUPFAM" id="SSF81606">
    <property type="entry name" value="PP2C-like"/>
    <property type="match status" value="1"/>
</dbReference>
<feature type="domain" description="PPM-type phosphatase" evidence="2">
    <location>
        <begin position="186"/>
        <end position="215"/>
    </location>
</feature>
<dbReference type="Gene3D" id="3.60.40.10">
    <property type="entry name" value="PPM-type phosphatase domain"/>
    <property type="match status" value="2"/>
</dbReference>
<dbReference type="InterPro" id="IPR015655">
    <property type="entry name" value="PP2C"/>
</dbReference>
<proteinExistence type="predicted"/>
<name>A0A7J7BX13_TRIWF</name>
<dbReference type="InParanoid" id="A0A7J7BX13"/>
<dbReference type="EMBL" id="JAAARO010000023">
    <property type="protein sequence ID" value="KAF5726076.1"/>
    <property type="molecule type" value="Genomic_DNA"/>
</dbReference>
<dbReference type="AlphaFoldDB" id="A0A7J7BX13"/>
<dbReference type="Pfam" id="PF00481">
    <property type="entry name" value="PP2C"/>
    <property type="match status" value="1"/>
</dbReference>
<dbReference type="GO" id="GO:0004722">
    <property type="term" value="F:protein serine/threonine phosphatase activity"/>
    <property type="evidence" value="ECO:0007669"/>
    <property type="project" value="InterPro"/>
</dbReference>
<dbReference type="PANTHER" id="PTHR47992">
    <property type="entry name" value="PROTEIN PHOSPHATASE"/>
    <property type="match status" value="1"/>
</dbReference>
<evidence type="ECO:0000256" key="1">
    <source>
        <dbReference type="SAM" id="MobiDB-lite"/>
    </source>
</evidence>
<dbReference type="InterPro" id="IPR001932">
    <property type="entry name" value="PPM-type_phosphatase-like_dom"/>
</dbReference>
<evidence type="ECO:0000313" key="3">
    <source>
        <dbReference type="EMBL" id="KAF5726076.1"/>
    </source>
</evidence>
<evidence type="ECO:0000259" key="2">
    <source>
        <dbReference type="Pfam" id="PF00481"/>
    </source>
</evidence>
<organism evidence="3 4">
    <name type="scientific">Tripterygium wilfordii</name>
    <name type="common">Thunder God vine</name>
    <dbReference type="NCBI Taxonomy" id="458696"/>
    <lineage>
        <taxon>Eukaryota</taxon>
        <taxon>Viridiplantae</taxon>
        <taxon>Streptophyta</taxon>
        <taxon>Embryophyta</taxon>
        <taxon>Tracheophyta</taxon>
        <taxon>Spermatophyta</taxon>
        <taxon>Magnoliopsida</taxon>
        <taxon>eudicotyledons</taxon>
        <taxon>Gunneridae</taxon>
        <taxon>Pentapetalae</taxon>
        <taxon>rosids</taxon>
        <taxon>fabids</taxon>
        <taxon>Celastrales</taxon>
        <taxon>Celastraceae</taxon>
        <taxon>Tripterygium</taxon>
    </lineage>
</organism>
<accession>A0A7J7BX13</accession>
<protein>
    <submittedName>
        <fullName evidence="3">Protein phosphatase 2C 77-like</fullName>
    </submittedName>
</protein>
<keyword evidence="4" id="KW-1185">Reference proteome</keyword>
<dbReference type="InterPro" id="IPR036457">
    <property type="entry name" value="PPM-type-like_dom_sf"/>
</dbReference>
<reference evidence="3 4" key="1">
    <citation type="journal article" date="2020" name="Nat. Commun.">
        <title>Genome of Tripterygium wilfordii and identification of cytochrome P450 involved in triptolide biosynthesis.</title>
        <authorList>
            <person name="Tu L."/>
            <person name="Su P."/>
            <person name="Zhang Z."/>
            <person name="Gao L."/>
            <person name="Wang J."/>
            <person name="Hu T."/>
            <person name="Zhou J."/>
            <person name="Zhang Y."/>
            <person name="Zhao Y."/>
            <person name="Liu Y."/>
            <person name="Song Y."/>
            <person name="Tong Y."/>
            <person name="Lu Y."/>
            <person name="Yang J."/>
            <person name="Xu C."/>
            <person name="Jia M."/>
            <person name="Peters R.J."/>
            <person name="Huang L."/>
            <person name="Gao W."/>
        </authorList>
    </citation>
    <scope>NUCLEOTIDE SEQUENCE [LARGE SCALE GENOMIC DNA]</scope>
    <source>
        <strain evidence="4">cv. XIE 37</strain>
        <tissue evidence="3">Leaf</tissue>
    </source>
</reference>
<sequence length="229" mass="25691">MRDSPLRLSLFTNAASYQVDRNEPPIAVLQLWFSHNEFRCVDVYMSFDEQGSLIRLMSPFPANNEGDQDGRPQSGSSRDYQYLLDAKDGGGAILSNMVTEGENRLEKISRIGGQSVFEFDSVALWGCISICGKRPAMEGAVAAIPQFSQIPAEMLMDDRVFNVMKWDSSNLASHFFLLYDGHGGCQDECRILASDGLWDVVTNEQACDIAWRRILFWHKKPPPQKGATE</sequence>